<feature type="compositionally biased region" description="Basic residues" evidence="1">
    <location>
        <begin position="723"/>
        <end position="732"/>
    </location>
</feature>
<dbReference type="Gene3D" id="3.30.420.10">
    <property type="entry name" value="Ribonuclease H-like superfamily/Ribonuclease H"/>
    <property type="match status" value="2"/>
</dbReference>
<keyword evidence="5" id="KW-1185">Reference proteome</keyword>
<feature type="region of interest" description="Disordered" evidence="1">
    <location>
        <begin position="318"/>
        <end position="342"/>
    </location>
</feature>
<dbReference type="InterPro" id="IPR036397">
    <property type="entry name" value="RNaseH_sf"/>
</dbReference>
<organism evidence="4 5">
    <name type="scientific">Cordylochernes scorpioides</name>
    <dbReference type="NCBI Taxonomy" id="51811"/>
    <lineage>
        <taxon>Eukaryota</taxon>
        <taxon>Metazoa</taxon>
        <taxon>Ecdysozoa</taxon>
        <taxon>Arthropoda</taxon>
        <taxon>Chelicerata</taxon>
        <taxon>Arachnida</taxon>
        <taxon>Pseudoscorpiones</taxon>
        <taxon>Cheliferoidea</taxon>
        <taxon>Chernetidae</taxon>
        <taxon>Cordylochernes</taxon>
    </lineage>
</organism>
<dbReference type="InterPro" id="IPR002492">
    <property type="entry name" value="Transposase_Tc1-like"/>
</dbReference>
<dbReference type="InterPro" id="IPR036691">
    <property type="entry name" value="Endo/exonu/phosph_ase_sf"/>
</dbReference>
<proteinExistence type="predicted"/>
<feature type="compositionally biased region" description="Low complexity" evidence="1">
    <location>
        <begin position="753"/>
        <end position="764"/>
    </location>
</feature>
<dbReference type="InterPro" id="IPR052709">
    <property type="entry name" value="Transposase-MT_Hybrid"/>
</dbReference>
<dbReference type="Pfam" id="PF01498">
    <property type="entry name" value="HTH_Tnp_Tc3_2"/>
    <property type="match status" value="1"/>
</dbReference>
<feature type="compositionally biased region" description="Basic residues" evidence="1">
    <location>
        <begin position="815"/>
        <end position="826"/>
    </location>
</feature>
<dbReference type="InterPro" id="IPR001888">
    <property type="entry name" value="Transposase_1"/>
</dbReference>
<sequence>MPGHRKRRQFKQTDAFTRGMVIGLKRAGWNVGATRVTSARVDRRILRQAVAAPQATCTAILQHVQDTLDHSISTRTISRRLVANGLHSCRPLRRLPLTPPNRRQRLKWCRARSTWMTEWHRVVFSDESRFCLSSDSRRVRVWRRRGERSNPAAIVERPTVRQRGIMVWGAIAYDSRLPLLRIQGTMTAQRYVDDVLRPVTRPYLQGVPNALYQQDNARPHTARISQQALQDVQMLPWPPYSPDLSPIEHVWDIIGRRLHALPQPRSEDELWQMVEREWRAIPQDAIRTLIDSLPRRVAACIAVRGQYEFPNRHHQRARARHSREEPCALSSPQTTPGGHRVCPGNKQLSYRPRPRPLPRLQHCCHATRSHLGIWTRLRLRVRRGHIALAVIDVHGEEMTLINAHLAHDLRVRLKQLELLAATVIQEGAWALGDLNIRDNSSASVDALAALLDLATLVDLATQFDAAHQGLLAEARSLPDPRPASSDGHVTRARSFIAAQLEASSVQADYPSLPDLARAVHFRRPVSVVRDDDGRVIEGPELRRKAHAIFRPRFVLPTCDPVAGAAFIEVTTAPIELGEKDPLHRAEISAHEVATAIHRLPRGRAPGWDGLPCELLAFFENFFAGVLQRIFAASQLRVDLPPSTRRSEICLVPKARGDCGLGRYRPISLPSADYRVLASILLGHLKPLLSALVPECQIYAVPGRSPPGTSPKSPTPSRRLLPGARRRIHRPPIRLRLPGPRIPGVPPGVPAPPTGLRGLDSPTLRRGGRDDTGRGLPDRRFPSPERREAGQCRQPRALQHRYEAAAMSLGDDPRRGQRHRLRRRHRPPCPSRRDVRRNRGGLRGIPPSLLDRRELREERGPLVRNLARARRLPLVPPGLTPPSGFWALLEAACRNATPFTRGLSLVGRARAANSLVISAIQHHLHAYDHLEAAGSRVELHLGTQPQGKASCRHLGKTRGRGRHRPDGHRHAAPSRVPEGGLGRAPRRHPTPALPSPAPSDLGGHLRHPDPQPPGGSDTSSRSGCASPSRTPSSPGGGHYLGGCRLLRPPDLLAPTRWVSACIGDFAGPAPPLTRLTRCALADAASLTSFCRRLIDENLRGTYRVNTIGQAVVLRGTTTPFLRVITRTARRILERPRLTALPIIQFPRRWEENINLPINIGWSSLRRCAFSGHNADVAVRLALHALPHPASAQQSCIACGSGDLSLVHRCWSCRYIRPLIREAFTIIGRPPDLQDWVFGHSLDDDALAILASAKTRIYKYFLGAELRSVQEDPLLVWRRTLSREKTLSNRMPAEAVPAEGNLTRGMIIGLRKAGWSIGQISVDYTSTHPQCTGYGQDGWNKEMWHGCGVLNAASHDNTALWFLRVIAYDRSPLKLIENTMMAQRYVDDLLRTVKKWVAAFKLGRISTEDEHRPGRPVESVTQENIHKIHVLVMLDRRMTVRQIEETLGVLKITVDRIIREHLGFRKLSARWVPKLLTPDQKAVRRKLSSDNLVLFEANTEEFVNRFVTMDETWAHHFTPESKQQSMQWRHSGSLPPKKAKTVPSAGKVMVSVFWDSEAVLLDFVNKGQTITGNYYANLVKQLREAIKENRRGKLSKKIVYHQDNAPSHRSLHAMAAIYDSSFELLPHAPYSPDLAPSDFHLFPHLKKSLSGIHFRSDEEVIDAVTSFFESLETSFFLEGIKALENRWKKCIDLKGDYVEK</sequence>
<feature type="compositionally biased region" description="Pro residues" evidence="1">
    <location>
        <begin position="739"/>
        <end position="752"/>
    </location>
</feature>
<protein>
    <recommendedName>
        <fullName evidence="6">Transposase</fullName>
    </recommendedName>
</protein>
<evidence type="ECO:0008006" key="6">
    <source>
        <dbReference type="Google" id="ProtNLM"/>
    </source>
</evidence>
<dbReference type="Proteomes" id="UP001235939">
    <property type="component" value="Chromosome 02"/>
</dbReference>
<dbReference type="Pfam" id="PF13358">
    <property type="entry name" value="DDE_3"/>
    <property type="match status" value="1"/>
</dbReference>
<evidence type="ECO:0000256" key="1">
    <source>
        <dbReference type="SAM" id="MobiDB-lite"/>
    </source>
</evidence>
<feature type="region of interest" description="Disordered" evidence="1">
    <location>
        <begin position="1518"/>
        <end position="1538"/>
    </location>
</feature>
<name>A0ABY6K4D1_9ARAC</name>
<dbReference type="EMBL" id="CP092864">
    <property type="protein sequence ID" value="UYV63353.1"/>
    <property type="molecule type" value="Genomic_DNA"/>
</dbReference>
<feature type="compositionally biased region" description="Polar residues" evidence="1">
    <location>
        <begin position="1518"/>
        <end position="1528"/>
    </location>
</feature>
<feature type="domain" description="Transposase Tc1-like" evidence="2">
    <location>
        <begin position="42"/>
        <end position="111"/>
    </location>
</feature>
<dbReference type="InterPro" id="IPR038717">
    <property type="entry name" value="Tc1-like_DDE_dom"/>
</dbReference>
<evidence type="ECO:0000259" key="3">
    <source>
        <dbReference type="Pfam" id="PF13358"/>
    </source>
</evidence>
<accession>A0ABY6K4D1</accession>
<feature type="compositionally biased region" description="Low complexity" evidence="1">
    <location>
        <begin position="709"/>
        <end position="722"/>
    </location>
</feature>
<feature type="region of interest" description="Disordered" evidence="1">
    <location>
        <begin position="701"/>
        <end position="846"/>
    </location>
</feature>
<evidence type="ECO:0000313" key="4">
    <source>
        <dbReference type="EMBL" id="UYV63353.1"/>
    </source>
</evidence>
<evidence type="ECO:0000259" key="2">
    <source>
        <dbReference type="Pfam" id="PF01498"/>
    </source>
</evidence>
<dbReference type="SUPFAM" id="SSF56219">
    <property type="entry name" value="DNase I-like"/>
    <property type="match status" value="1"/>
</dbReference>
<feature type="domain" description="Tc1-like transposase DDE" evidence="3">
    <location>
        <begin position="121"/>
        <end position="270"/>
    </location>
</feature>
<dbReference type="PANTHER" id="PTHR46060">
    <property type="entry name" value="MARINER MOS1 TRANSPOSASE-LIKE PROTEIN"/>
    <property type="match status" value="1"/>
</dbReference>
<reference evidence="4 5" key="1">
    <citation type="submission" date="2022-01" db="EMBL/GenBank/DDBJ databases">
        <title>A chromosomal length assembly of Cordylochernes scorpioides.</title>
        <authorList>
            <person name="Zeh D."/>
            <person name="Zeh J."/>
        </authorList>
    </citation>
    <scope>NUCLEOTIDE SEQUENCE [LARGE SCALE GENOMIC DNA]</scope>
    <source>
        <strain evidence="4">IN4F17</strain>
        <tissue evidence="4">Whole Body</tissue>
    </source>
</reference>
<gene>
    <name evidence="4" type="ORF">LAZ67_2003826</name>
</gene>
<dbReference type="PANTHER" id="PTHR46060:SF1">
    <property type="entry name" value="MARINER MOS1 TRANSPOSASE-LIKE PROTEIN"/>
    <property type="match status" value="1"/>
</dbReference>
<feature type="compositionally biased region" description="Basic and acidic residues" evidence="1">
    <location>
        <begin position="766"/>
        <end position="789"/>
    </location>
</feature>
<feature type="compositionally biased region" description="Polar residues" evidence="1">
    <location>
        <begin position="1015"/>
        <end position="1024"/>
    </location>
</feature>
<dbReference type="Pfam" id="PF01359">
    <property type="entry name" value="Transposase_1"/>
    <property type="match status" value="1"/>
</dbReference>
<evidence type="ECO:0000313" key="5">
    <source>
        <dbReference type="Proteomes" id="UP001235939"/>
    </source>
</evidence>
<feature type="compositionally biased region" description="Basic residues" evidence="1">
    <location>
        <begin position="949"/>
        <end position="971"/>
    </location>
</feature>
<feature type="region of interest" description="Disordered" evidence="1">
    <location>
        <begin position="941"/>
        <end position="1037"/>
    </location>
</feature>